<protein>
    <recommendedName>
        <fullName evidence="2">histidine kinase</fullName>
        <ecNumber evidence="2">2.7.13.3</ecNumber>
    </recommendedName>
</protein>
<keyword evidence="4" id="KW-0808">Transferase</keyword>
<evidence type="ECO:0000256" key="2">
    <source>
        <dbReference type="ARBA" id="ARBA00012438"/>
    </source>
</evidence>
<reference evidence="13 14" key="1">
    <citation type="submission" date="2019-05" db="EMBL/GenBank/DDBJ databases">
        <authorList>
            <person name="Chen C."/>
        </authorList>
    </citation>
    <scope>NUCLEOTIDE SEQUENCE [LARGE SCALE GENOMIC DNA]</scope>
    <source>
        <strain evidence="13 14">HB172198</strain>
    </source>
</reference>
<dbReference type="Proteomes" id="UP000300879">
    <property type="component" value="Chromosome"/>
</dbReference>
<accession>A0A4P8XMI0</accession>
<keyword evidence="9 11" id="KW-1133">Transmembrane helix</keyword>
<evidence type="ECO:0000256" key="8">
    <source>
        <dbReference type="ARBA" id="ARBA00022840"/>
    </source>
</evidence>
<dbReference type="InterPro" id="IPR005467">
    <property type="entry name" value="His_kinase_dom"/>
</dbReference>
<keyword evidence="10" id="KW-0902">Two-component regulatory system</keyword>
<organism evidence="13 14">
    <name type="scientific">Paenibacillus algicola</name>
    <dbReference type="NCBI Taxonomy" id="2565926"/>
    <lineage>
        <taxon>Bacteria</taxon>
        <taxon>Bacillati</taxon>
        <taxon>Bacillota</taxon>
        <taxon>Bacilli</taxon>
        <taxon>Bacillales</taxon>
        <taxon>Paenibacillaceae</taxon>
        <taxon>Paenibacillus</taxon>
    </lineage>
</organism>
<keyword evidence="8" id="KW-0067">ATP-binding</keyword>
<evidence type="ECO:0000256" key="5">
    <source>
        <dbReference type="ARBA" id="ARBA00022692"/>
    </source>
</evidence>
<dbReference type="OrthoDB" id="9792686at2"/>
<feature type="transmembrane region" description="Helical" evidence="11">
    <location>
        <begin position="32"/>
        <end position="49"/>
    </location>
</feature>
<feature type="transmembrane region" description="Helical" evidence="11">
    <location>
        <begin position="98"/>
        <end position="124"/>
    </location>
</feature>
<sequence length="445" mass="50212">MIYFQILLDTVIMLLICYSMAGQPVRFTKATVSWFICFHLLCLIFRYQRVDYTEWGAGFSVNNYDLLPVNNPVLLCVLILCVMMLNSSFFRPISNMKVIVVTFLSFLIWILLRTFSIAGISLLLEQDAEAFPYVHRGVTLLLAGALYAAMIIKQGNHYLGDYNGIFLRIMLIQSSVMVLGLVIYANFETSFVTRNLLLLFLVFTLVISMNLWIIYEHHRQARHEKRVSAIEQYLPAIDELVSEVRARQHEFHNKLLAIHSIVETAGSLPEVRAQISAYTDSVIIQTGIREILQLDSKVIGGFLYTKMKLAEVRGMVITTQIYTSFHKIVAEEQQLVEILGVLIDNAIEASYPGNEIVVRVQATQQGWVDLLVMNPGSPQSSTAFMQMFEKGYTTKNTAQGPRGFGLYNVKQLVVQLKGKLLTSNTEHQGGAYLSIGVRLPSSTEA</sequence>
<keyword evidence="6" id="KW-0547">Nucleotide-binding</keyword>
<dbReference type="Pfam" id="PF02518">
    <property type="entry name" value="HATPase_c"/>
    <property type="match status" value="1"/>
</dbReference>
<dbReference type="SMART" id="SM00387">
    <property type="entry name" value="HATPase_c"/>
    <property type="match status" value="1"/>
</dbReference>
<dbReference type="EMBL" id="CP040396">
    <property type="protein sequence ID" value="QCT04017.1"/>
    <property type="molecule type" value="Genomic_DNA"/>
</dbReference>
<evidence type="ECO:0000256" key="7">
    <source>
        <dbReference type="ARBA" id="ARBA00022777"/>
    </source>
</evidence>
<dbReference type="InterPro" id="IPR003594">
    <property type="entry name" value="HATPase_dom"/>
</dbReference>
<dbReference type="PANTHER" id="PTHR45436:SF5">
    <property type="entry name" value="SENSOR HISTIDINE KINASE TRCS"/>
    <property type="match status" value="1"/>
</dbReference>
<dbReference type="KEGG" id="palo:E6C60_3306"/>
<feature type="transmembrane region" description="Helical" evidence="11">
    <location>
        <begin position="164"/>
        <end position="184"/>
    </location>
</feature>
<evidence type="ECO:0000313" key="13">
    <source>
        <dbReference type="EMBL" id="QCT04017.1"/>
    </source>
</evidence>
<evidence type="ECO:0000256" key="9">
    <source>
        <dbReference type="ARBA" id="ARBA00022989"/>
    </source>
</evidence>
<evidence type="ECO:0000256" key="11">
    <source>
        <dbReference type="SAM" id="Phobius"/>
    </source>
</evidence>
<dbReference type="GO" id="GO:0000160">
    <property type="term" value="P:phosphorelay signal transduction system"/>
    <property type="evidence" value="ECO:0007669"/>
    <property type="project" value="UniProtKB-KW"/>
</dbReference>
<feature type="transmembrane region" description="Helical" evidence="11">
    <location>
        <begin position="196"/>
        <end position="215"/>
    </location>
</feature>
<keyword evidence="5 11" id="KW-0812">Transmembrane</keyword>
<feature type="transmembrane region" description="Helical" evidence="11">
    <location>
        <begin position="69"/>
        <end position="86"/>
    </location>
</feature>
<feature type="transmembrane region" description="Helical" evidence="11">
    <location>
        <begin position="130"/>
        <end position="152"/>
    </location>
</feature>
<keyword evidence="3" id="KW-0597">Phosphoprotein</keyword>
<feature type="domain" description="Histidine kinase" evidence="12">
    <location>
        <begin position="246"/>
        <end position="441"/>
    </location>
</feature>
<keyword evidence="11" id="KW-0472">Membrane</keyword>
<dbReference type="GO" id="GO:0004673">
    <property type="term" value="F:protein histidine kinase activity"/>
    <property type="evidence" value="ECO:0007669"/>
    <property type="project" value="UniProtKB-EC"/>
</dbReference>
<dbReference type="InterPro" id="IPR050428">
    <property type="entry name" value="TCS_sensor_his_kinase"/>
</dbReference>
<dbReference type="InterPro" id="IPR036890">
    <property type="entry name" value="HATPase_C_sf"/>
</dbReference>
<evidence type="ECO:0000256" key="1">
    <source>
        <dbReference type="ARBA" id="ARBA00000085"/>
    </source>
</evidence>
<keyword evidence="14" id="KW-1185">Reference proteome</keyword>
<comment type="catalytic activity">
    <reaction evidence="1">
        <text>ATP + protein L-histidine = ADP + protein N-phospho-L-histidine.</text>
        <dbReference type="EC" id="2.7.13.3"/>
    </reaction>
</comment>
<name>A0A4P8XMI0_9BACL</name>
<dbReference type="AlphaFoldDB" id="A0A4P8XMI0"/>
<dbReference type="PANTHER" id="PTHR45436">
    <property type="entry name" value="SENSOR HISTIDINE KINASE YKOH"/>
    <property type="match status" value="1"/>
</dbReference>
<evidence type="ECO:0000256" key="10">
    <source>
        <dbReference type="ARBA" id="ARBA00023012"/>
    </source>
</evidence>
<evidence type="ECO:0000256" key="4">
    <source>
        <dbReference type="ARBA" id="ARBA00022679"/>
    </source>
</evidence>
<evidence type="ECO:0000259" key="12">
    <source>
        <dbReference type="PROSITE" id="PS50109"/>
    </source>
</evidence>
<dbReference type="PROSITE" id="PS50109">
    <property type="entry name" value="HIS_KIN"/>
    <property type="match status" value="1"/>
</dbReference>
<gene>
    <name evidence="13" type="ORF">E6C60_3306</name>
</gene>
<evidence type="ECO:0000256" key="6">
    <source>
        <dbReference type="ARBA" id="ARBA00022741"/>
    </source>
</evidence>
<dbReference type="GO" id="GO:0005524">
    <property type="term" value="F:ATP binding"/>
    <property type="evidence" value="ECO:0007669"/>
    <property type="project" value="UniProtKB-KW"/>
</dbReference>
<evidence type="ECO:0000256" key="3">
    <source>
        <dbReference type="ARBA" id="ARBA00022553"/>
    </source>
</evidence>
<dbReference type="EC" id="2.7.13.3" evidence="2"/>
<dbReference type="RefSeq" id="WP_138226801.1">
    <property type="nucleotide sequence ID" value="NZ_CP040396.1"/>
</dbReference>
<dbReference type="Gene3D" id="3.30.565.10">
    <property type="entry name" value="Histidine kinase-like ATPase, C-terminal domain"/>
    <property type="match status" value="1"/>
</dbReference>
<dbReference type="SUPFAM" id="SSF55874">
    <property type="entry name" value="ATPase domain of HSP90 chaperone/DNA topoisomerase II/histidine kinase"/>
    <property type="match status" value="1"/>
</dbReference>
<evidence type="ECO:0000313" key="14">
    <source>
        <dbReference type="Proteomes" id="UP000300879"/>
    </source>
</evidence>
<proteinExistence type="predicted"/>
<keyword evidence="7" id="KW-0418">Kinase</keyword>